<keyword evidence="1" id="KW-1133">Transmembrane helix</keyword>
<name>A0ABT6CI95_9SPHN</name>
<keyword evidence="1" id="KW-0472">Membrane</keyword>
<accession>A0ABT6CI95</accession>
<keyword evidence="3" id="KW-1185">Reference proteome</keyword>
<dbReference type="EMBL" id="JAROCY010000006">
    <property type="protein sequence ID" value="MDF8333244.1"/>
    <property type="molecule type" value="Genomic_DNA"/>
</dbReference>
<keyword evidence="1" id="KW-0812">Transmembrane</keyword>
<reference evidence="2 3" key="1">
    <citation type="submission" date="2023-03" db="EMBL/GenBank/DDBJ databases">
        <title>Novosphingobium cyanobacteriorum sp. nov., isolated from a eutrophic reservoir during the Microcystis bloom period.</title>
        <authorList>
            <person name="Kang M."/>
            <person name="Le V."/>
            <person name="Ko S.-R."/>
            <person name="Lee S.-A."/>
            <person name="Ahn C.-Y."/>
        </authorList>
    </citation>
    <scope>NUCLEOTIDE SEQUENCE [LARGE SCALE GENOMIC DNA]</scope>
    <source>
        <strain evidence="2 3">HBC54</strain>
    </source>
</reference>
<feature type="transmembrane region" description="Helical" evidence="1">
    <location>
        <begin position="40"/>
        <end position="63"/>
    </location>
</feature>
<protein>
    <submittedName>
        <fullName evidence="2">Uncharacterized protein</fullName>
    </submittedName>
</protein>
<sequence>MRPTSIDQFEKLYLGASVFGLLNFIFNFDEATRQMAQLQYGIVFLVIAALVGLGINMLFWFFIARRASNVAKWILTVLTAFGLVSTGMRWQLMTSYSPLRLTLSLLVLVLQVIAVAYLFRADAVIWLKSKGRQGPVDVATFE</sequence>
<evidence type="ECO:0000256" key="1">
    <source>
        <dbReference type="SAM" id="Phobius"/>
    </source>
</evidence>
<feature type="transmembrane region" description="Helical" evidence="1">
    <location>
        <begin position="12"/>
        <end position="28"/>
    </location>
</feature>
<comment type="caution">
    <text evidence="2">The sequence shown here is derived from an EMBL/GenBank/DDBJ whole genome shotgun (WGS) entry which is preliminary data.</text>
</comment>
<dbReference type="RefSeq" id="WP_277276728.1">
    <property type="nucleotide sequence ID" value="NZ_JAROCY010000006.1"/>
</dbReference>
<dbReference type="Proteomes" id="UP001222770">
    <property type="component" value="Unassembled WGS sequence"/>
</dbReference>
<proteinExistence type="predicted"/>
<gene>
    <name evidence="2" type="ORF">POM99_08535</name>
</gene>
<evidence type="ECO:0000313" key="2">
    <source>
        <dbReference type="EMBL" id="MDF8333244.1"/>
    </source>
</evidence>
<feature type="transmembrane region" description="Helical" evidence="1">
    <location>
        <begin position="70"/>
        <end position="92"/>
    </location>
</feature>
<feature type="transmembrane region" description="Helical" evidence="1">
    <location>
        <begin position="98"/>
        <end position="119"/>
    </location>
</feature>
<organism evidence="2 3">
    <name type="scientific">Novosphingobium cyanobacteriorum</name>
    <dbReference type="NCBI Taxonomy" id="3024215"/>
    <lineage>
        <taxon>Bacteria</taxon>
        <taxon>Pseudomonadati</taxon>
        <taxon>Pseudomonadota</taxon>
        <taxon>Alphaproteobacteria</taxon>
        <taxon>Sphingomonadales</taxon>
        <taxon>Sphingomonadaceae</taxon>
        <taxon>Novosphingobium</taxon>
    </lineage>
</organism>
<evidence type="ECO:0000313" key="3">
    <source>
        <dbReference type="Proteomes" id="UP001222770"/>
    </source>
</evidence>